<keyword evidence="1" id="KW-0328">Glycosyltransferase</keyword>
<organism evidence="4 5">
    <name type="scientific">Streptococcus pneumoniae</name>
    <dbReference type="NCBI Taxonomy" id="1313"/>
    <lineage>
        <taxon>Bacteria</taxon>
        <taxon>Bacillati</taxon>
        <taxon>Bacillota</taxon>
        <taxon>Bacilli</taxon>
        <taxon>Lactobacillales</taxon>
        <taxon>Streptococcaceae</taxon>
        <taxon>Streptococcus</taxon>
    </lineage>
</organism>
<protein>
    <submittedName>
        <fullName evidence="4">Glycosyltransferase</fullName>
    </submittedName>
</protein>
<dbReference type="SUPFAM" id="SSF53448">
    <property type="entry name" value="Nucleotide-diphospho-sugar transferases"/>
    <property type="match status" value="1"/>
</dbReference>
<comment type="caution">
    <text evidence="4">The sequence shown here is derived from an EMBL/GenBank/DDBJ whole genome shotgun (WGS) entry which is preliminary data.</text>
</comment>
<dbReference type="InterPro" id="IPR029044">
    <property type="entry name" value="Nucleotide-diphossugar_trans"/>
</dbReference>
<dbReference type="CDD" id="cd00761">
    <property type="entry name" value="Glyco_tranf_GTA_type"/>
    <property type="match status" value="1"/>
</dbReference>
<sequence>MSELISVVVPIYNTGKYLVECVEHILKQTYQNIEIILVDDGSTDNSGEICDAFMMQDNRVRVLHQENKGGAAQVKNMGISVAKGEYITIVDSDDIVKENMIETLYQQVQEKDADVVIGNYYN</sequence>
<evidence type="ECO:0000256" key="2">
    <source>
        <dbReference type="ARBA" id="ARBA00022679"/>
    </source>
</evidence>
<name>A0A6G2DNL7_STREE</name>
<evidence type="ECO:0000313" key="5">
    <source>
        <dbReference type="Proteomes" id="UP000476212"/>
    </source>
</evidence>
<dbReference type="PANTHER" id="PTHR22916">
    <property type="entry name" value="GLYCOSYLTRANSFERASE"/>
    <property type="match status" value="1"/>
</dbReference>
<dbReference type="InterPro" id="IPR001173">
    <property type="entry name" value="Glyco_trans_2-like"/>
</dbReference>
<evidence type="ECO:0000259" key="3">
    <source>
        <dbReference type="Pfam" id="PF00535"/>
    </source>
</evidence>
<keyword evidence="2 4" id="KW-0808">Transferase</keyword>
<accession>A0A6G2DNL7</accession>
<dbReference type="RefSeq" id="WP_155473903.1">
    <property type="nucleotide sequence ID" value="NZ_WNIB01000172.1"/>
</dbReference>
<dbReference type="Pfam" id="PF00535">
    <property type="entry name" value="Glycos_transf_2"/>
    <property type="match status" value="1"/>
</dbReference>
<dbReference type="Gene3D" id="3.90.550.10">
    <property type="entry name" value="Spore Coat Polysaccharide Biosynthesis Protein SpsA, Chain A"/>
    <property type="match status" value="1"/>
</dbReference>
<reference evidence="4 5" key="1">
    <citation type="submission" date="2019-11" db="EMBL/GenBank/DDBJ databases">
        <title>Growth characteristics of pneumococcus vary with the chemical composition of the capsule and with environmental conditions.</title>
        <authorList>
            <person name="Tothpal A."/>
            <person name="Desobry K."/>
            <person name="Joshi S."/>
            <person name="Wyllie A.L."/>
            <person name="Weinberger D.M."/>
        </authorList>
    </citation>
    <scope>NUCLEOTIDE SEQUENCE [LARGE SCALE GENOMIC DNA]</scope>
    <source>
        <strain evidence="5">pnumococcus15C</strain>
    </source>
</reference>
<gene>
    <name evidence="4" type="ORF">GM544_11735</name>
</gene>
<dbReference type="AlphaFoldDB" id="A0A6G2DNL7"/>
<evidence type="ECO:0000256" key="1">
    <source>
        <dbReference type="ARBA" id="ARBA00022676"/>
    </source>
</evidence>
<evidence type="ECO:0000313" key="4">
    <source>
        <dbReference type="EMBL" id="MTV91100.1"/>
    </source>
</evidence>
<feature type="non-terminal residue" evidence="4">
    <location>
        <position position="122"/>
    </location>
</feature>
<dbReference type="PANTHER" id="PTHR22916:SF51">
    <property type="entry name" value="GLYCOSYLTRANSFERASE EPSH-RELATED"/>
    <property type="match status" value="1"/>
</dbReference>
<dbReference type="GO" id="GO:0016757">
    <property type="term" value="F:glycosyltransferase activity"/>
    <property type="evidence" value="ECO:0007669"/>
    <property type="project" value="UniProtKB-KW"/>
</dbReference>
<dbReference type="EMBL" id="WNIB01000172">
    <property type="protein sequence ID" value="MTV91100.1"/>
    <property type="molecule type" value="Genomic_DNA"/>
</dbReference>
<feature type="domain" description="Glycosyltransferase 2-like" evidence="3">
    <location>
        <begin position="6"/>
        <end position="121"/>
    </location>
</feature>
<dbReference type="Proteomes" id="UP000476212">
    <property type="component" value="Unassembled WGS sequence"/>
</dbReference>
<proteinExistence type="predicted"/>